<feature type="domain" description="HTH araC/xylS-type" evidence="9">
    <location>
        <begin position="389"/>
        <end position="487"/>
    </location>
</feature>
<keyword evidence="2" id="KW-0963">Cytoplasm</keyword>
<evidence type="ECO:0000313" key="12">
    <source>
        <dbReference type="Proteomes" id="UP001597561"/>
    </source>
</evidence>
<dbReference type="InterPro" id="IPR001789">
    <property type="entry name" value="Sig_transdc_resp-reg_receiver"/>
</dbReference>
<keyword evidence="4" id="KW-0902">Two-component regulatory system</keyword>
<evidence type="ECO:0000256" key="7">
    <source>
        <dbReference type="ARBA" id="ARBA00023163"/>
    </source>
</evidence>
<proteinExistence type="predicted"/>
<dbReference type="Pfam" id="PF12833">
    <property type="entry name" value="HTH_18"/>
    <property type="match status" value="1"/>
</dbReference>
<evidence type="ECO:0000256" key="6">
    <source>
        <dbReference type="ARBA" id="ARBA00023125"/>
    </source>
</evidence>
<evidence type="ECO:0000313" key="11">
    <source>
        <dbReference type="EMBL" id="MFD2912723.1"/>
    </source>
</evidence>
<dbReference type="Gene3D" id="3.40.50.2300">
    <property type="match status" value="1"/>
</dbReference>
<dbReference type="PROSITE" id="PS00041">
    <property type="entry name" value="HTH_ARAC_FAMILY_1"/>
    <property type="match status" value="1"/>
</dbReference>
<dbReference type="EMBL" id="JBHUPG010000023">
    <property type="protein sequence ID" value="MFD2912723.1"/>
    <property type="molecule type" value="Genomic_DNA"/>
</dbReference>
<dbReference type="PANTHER" id="PTHR42713:SF3">
    <property type="entry name" value="TRANSCRIPTIONAL REGULATORY PROTEIN HPTR"/>
    <property type="match status" value="1"/>
</dbReference>
<dbReference type="Gene3D" id="1.10.10.60">
    <property type="entry name" value="Homeodomain-like"/>
    <property type="match status" value="2"/>
</dbReference>
<dbReference type="RefSeq" id="WP_204729741.1">
    <property type="nucleotide sequence ID" value="NZ_JAFBDK010000010.1"/>
</dbReference>
<keyword evidence="3 8" id="KW-0597">Phosphoprotein</keyword>
<name>A0ABW5ZL12_9BACL</name>
<evidence type="ECO:0000256" key="4">
    <source>
        <dbReference type="ARBA" id="ARBA00023012"/>
    </source>
</evidence>
<dbReference type="SUPFAM" id="SSF52172">
    <property type="entry name" value="CheY-like"/>
    <property type="match status" value="1"/>
</dbReference>
<accession>A0ABW5ZL12</accession>
<evidence type="ECO:0000256" key="1">
    <source>
        <dbReference type="ARBA" id="ARBA00004496"/>
    </source>
</evidence>
<dbReference type="CDD" id="cd17536">
    <property type="entry name" value="REC_YesN-like"/>
    <property type="match status" value="1"/>
</dbReference>
<dbReference type="InterPro" id="IPR009057">
    <property type="entry name" value="Homeodomain-like_sf"/>
</dbReference>
<dbReference type="PROSITE" id="PS01124">
    <property type="entry name" value="HTH_ARAC_FAMILY_2"/>
    <property type="match status" value="1"/>
</dbReference>
<gene>
    <name evidence="11" type="ORF">ACFS5P_12620</name>
</gene>
<dbReference type="InterPro" id="IPR011006">
    <property type="entry name" value="CheY-like_superfamily"/>
</dbReference>
<evidence type="ECO:0000259" key="9">
    <source>
        <dbReference type="PROSITE" id="PS01124"/>
    </source>
</evidence>
<feature type="modified residue" description="4-aspartylphosphate" evidence="8">
    <location>
        <position position="56"/>
    </location>
</feature>
<dbReference type="InterPro" id="IPR018060">
    <property type="entry name" value="HTH_AraC"/>
</dbReference>
<evidence type="ECO:0000259" key="10">
    <source>
        <dbReference type="PROSITE" id="PS50110"/>
    </source>
</evidence>
<keyword evidence="12" id="KW-1185">Reference proteome</keyword>
<dbReference type="InterPro" id="IPR018062">
    <property type="entry name" value="HTH_AraC-typ_CS"/>
</dbReference>
<dbReference type="Proteomes" id="UP001597561">
    <property type="component" value="Unassembled WGS sequence"/>
</dbReference>
<reference evidence="12" key="1">
    <citation type="journal article" date="2019" name="Int. J. Syst. Evol. Microbiol.">
        <title>The Global Catalogue of Microorganisms (GCM) 10K type strain sequencing project: providing services to taxonomists for standard genome sequencing and annotation.</title>
        <authorList>
            <consortium name="The Broad Institute Genomics Platform"/>
            <consortium name="The Broad Institute Genome Sequencing Center for Infectious Disease"/>
            <person name="Wu L."/>
            <person name="Ma J."/>
        </authorList>
    </citation>
    <scope>NUCLEOTIDE SEQUENCE [LARGE SCALE GENOMIC DNA]</scope>
    <source>
        <strain evidence="12">KCTC 13528</strain>
    </source>
</reference>
<comment type="caution">
    <text evidence="11">The sequence shown here is derived from an EMBL/GenBank/DDBJ whole genome shotgun (WGS) entry which is preliminary data.</text>
</comment>
<comment type="subcellular location">
    <subcellularLocation>
        <location evidence="1">Cytoplasm</location>
    </subcellularLocation>
</comment>
<keyword evidence="6" id="KW-0238">DNA-binding</keyword>
<dbReference type="PRINTS" id="PR00032">
    <property type="entry name" value="HTHARAC"/>
</dbReference>
<keyword evidence="7" id="KW-0804">Transcription</keyword>
<dbReference type="SMART" id="SM00342">
    <property type="entry name" value="HTH_ARAC"/>
    <property type="match status" value="1"/>
</dbReference>
<evidence type="ECO:0000256" key="8">
    <source>
        <dbReference type="PROSITE-ProRule" id="PRU00169"/>
    </source>
</evidence>
<sequence>MFCKLLVVDDEQMITRGLAETIEWEEHRVIVTHTAQNGIEALDIIAHNDIDIVITDINMPEMNGIKLAEEIMKNHSHIKVIVLSGYDEFEYAQGAMRFNVKDYLLKPVNIDELLKRVNKLTEEIISERTGMYKSQLRTQLSDLIYKKRKSSSLPSGFLIGTEMRDCDFEKTIHEELIGQVKGQWVAEVETICSLAGQAVSVFSADNQLITYIRSDRKVLSHEELSGLNRNLTKLLGAEFVTAYISYISEGEELKSDFDLLINTLGRSAFLDRTVLDCEQHQPVEIEELPHSLIMNIVSLMKSEQSAFNEVAGELTAYASTTGWTVSKLIQHVSQITKDQLGIEPAHEIKREFVINTKSYLKETITFYFEGIHHQLIQDFQDGGTSWLMVQASNYIKEHFKYDLKASEVANVINISAGYFSQLIKQETGMHFNDYLHHIRLEHAKKLLKETSYKVFEIGEMVGYKDYKYFVHIFKKNIGESPTQYRKSVVRL</sequence>
<feature type="domain" description="Response regulatory" evidence="10">
    <location>
        <begin position="4"/>
        <end position="121"/>
    </location>
</feature>
<dbReference type="SUPFAM" id="SSF46689">
    <property type="entry name" value="Homeodomain-like"/>
    <property type="match status" value="2"/>
</dbReference>
<organism evidence="11 12">
    <name type="scientific">Jeotgalibacillus terrae</name>
    <dbReference type="NCBI Taxonomy" id="587735"/>
    <lineage>
        <taxon>Bacteria</taxon>
        <taxon>Bacillati</taxon>
        <taxon>Bacillota</taxon>
        <taxon>Bacilli</taxon>
        <taxon>Bacillales</taxon>
        <taxon>Caryophanaceae</taxon>
        <taxon>Jeotgalibacillus</taxon>
    </lineage>
</organism>
<dbReference type="PANTHER" id="PTHR42713">
    <property type="entry name" value="HISTIDINE KINASE-RELATED"/>
    <property type="match status" value="1"/>
</dbReference>
<keyword evidence="5" id="KW-0805">Transcription regulation</keyword>
<evidence type="ECO:0000256" key="5">
    <source>
        <dbReference type="ARBA" id="ARBA00023015"/>
    </source>
</evidence>
<evidence type="ECO:0000256" key="2">
    <source>
        <dbReference type="ARBA" id="ARBA00022490"/>
    </source>
</evidence>
<dbReference type="SMART" id="SM00448">
    <property type="entry name" value="REC"/>
    <property type="match status" value="1"/>
</dbReference>
<dbReference type="InterPro" id="IPR051552">
    <property type="entry name" value="HptR"/>
</dbReference>
<dbReference type="InterPro" id="IPR020449">
    <property type="entry name" value="Tscrpt_reg_AraC-type_HTH"/>
</dbReference>
<protein>
    <submittedName>
        <fullName evidence="11">Response regulator</fullName>
    </submittedName>
</protein>
<dbReference type="Pfam" id="PF00072">
    <property type="entry name" value="Response_reg"/>
    <property type="match status" value="1"/>
</dbReference>
<dbReference type="PROSITE" id="PS50110">
    <property type="entry name" value="RESPONSE_REGULATORY"/>
    <property type="match status" value="1"/>
</dbReference>
<evidence type="ECO:0000256" key="3">
    <source>
        <dbReference type="ARBA" id="ARBA00022553"/>
    </source>
</evidence>